<accession>A0ABS3KXN1</accession>
<gene>
    <name evidence="2" type="ORF">IAI61_21825</name>
</gene>
<proteinExistence type="predicted"/>
<reference evidence="2 3" key="1">
    <citation type="submission" date="2020-09" db="EMBL/GenBank/DDBJ databases">
        <title>Roseomonas.</title>
        <authorList>
            <person name="Zhu W."/>
        </authorList>
    </citation>
    <scope>NUCLEOTIDE SEQUENCE [LARGE SCALE GENOMIC DNA]</scope>
    <source>
        <strain evidence="2 3">573</strain>
    </source>
</reference>
<dbReference type="Proteomes" id="UP001518989">
    <property type="component" value="Unassembled WGS sequence"/>
</dbReference>
<evidence type="ECO:0000313" key="2">
    <source>
        <dbReference type="EMBL" id="MBO1081677.1"/>
    </source>
</evidence>
<organism evidence="2 3">
    <name type="scientific">Roseomonas haemaphysalidis</name>
    <dbReference type="NCBI Taxonomy" id="2768162"/>
    <lineage>
        <taxon>Bacteria</taxon>
        <taxon>Pseudomonadati</taxon>
        <taxon>Pseudomonadota</taxon>
        <taxon>Alphaproteobacteria</taxon>
        <taxon>Acetobacterales</taxon>
        <taxon>Roseomonadaceae</taxon>
        <taxon>Roseomonas</taxon>
    </lineage>
</organism>
<feature type="compositionally biased region" description="Low complexity" evidence="1">
    <location>
        <begin position="56"/>
        <end position="65"/>
    </location>
</feature>
<feature type="region of interest" description="Disordered" evidence="1">
    <location>
        <begin position="44"/>
        <end position="65"/>
    </location>
</feature>
<evidence type="ECO:0000313" key="3">
    <source>
        <dbReference type="Proteomes" id="UP001518989"/>
    </source>
</evidence>
<evidence type="ECO:0000256" key="1">
    <source>
        <dbReference type="SAM" id="MobiDB-lite"/>
    </source>
</evidence>
<comment type="caution">
    <text evidence="2">The sequence shown here is derived from an EMBL/GenBank/DDBJ whole genome shotgun (WGS) entry which is preliminary data.</text>
</comment>
<name>A0ABS3KXN1_9PROT</name>
<keyword evidence="3" id="KW-1185">Reference proteome</keyword>
<dbReference type="EMBL" id="JACTNG010000018">
    <property type="protein sequence ID" value="MBO1081677.1"/>
    <property type="molecule type" value="Genomic_DNA"/>
</dbReference>
<protein>
    <submittedName>
        <fullName evidence="2">Uncharacterized protein</fullName>
    </submittedName>
</protein>
<sequence length="65" mass="7256">MGRPPMNLEETKVRLNGDHKRRIVALVGENQMAAFIREAVEEALQRREARAPAPAPTRNRPPGAN</sequence>